<feature type="compositionally biased region" description="Polar residues" evidence="2">
    <location>
        <begin position="475"/>
        <end position="488"/>
    </location>
</feature>
<feature type="compositionally biased region" description="Basic and acidic residues" evidence="2">
    <location>
        <begin position="989"/>
        <end position="1001"/>
    </location>
</feature>
<feature type="compositionally biased region" description="Polar residues" evidence="2">
    <location>
        <begin position="1"/>
        <end position="12"/>
    </location>
</feature>
<feature type="compositionally biased region" description="Basic and acidic residues" evidence="2">
    <location>
        <begin position="509"/>
        <end position="536"/>
    </location>
</feature>
<evidence type="ECO:0000256" key="2">
    <source>
        <dbReference type="SAM" id="MobiDB-lite"/>
    </source>
</evidence>
<feature type="compositionally biased region" description="Polar residues" evidence="2">
    <location>
        <begin position="1161"/>
        <end position="1181"/>
    </location>
</feature>
<feature type="compositionally biased region" description="Polar residues" evidence="2">
    <location>
        <begin position="1061"/>
        <end position="1079"/>
    </location>
</feature>
<dbReference type="AlphaFoldDB" id="A0A158QHE4"/>
<dbReference type="STRING" id="102285.A0A158QHE4"/>
<feature type="compositionally biased region" description="Basic and acidic residues" evidence="2">
    <location>
        <begin position="1134"/>
        <end position="1152"/>
    </location>
</feature>
<keyword evidence="1" id="KW-0040">ANK repeat</keyword>
<accession>A0A158QHE4</accession>
<feature type="compositionally biased region" description="Gly residues" evidence="2">
    <location>
        <begin position="1015"/>
        <end position="1025"/>
    </location>
</feature>
<keyword evidence="4" id="KW-1185">Reference proteome</keyword>
<feature type="region of interest" description="Disordered" evidence="2">
    <location>
        <begin position="706"/>
        <end position="738"/>
    </location>
</feature>
<dbReference type="Proteomes" id="UP000278807">
    <property type="component" value="Unassembled WGS sequence"/>
</dbReference>
<dbReference type="WBParaSite" id="HNAJ_0000728301-mRNA-1">
    <property type="protein sequence ID" value="HNAJ_0000728301-mRNA-1"/>
    <property type="gene ID" value="HNAJ_0000728301"/>
</dbReference>
<evidence type="ECO:0000313" key="5">
    <source>
        <dbReference type="WBParaSite" id="HNAJ_0000728301-mRNA-1"/>
    </source>
</evidence>
<dbReference type="GO" id="GO:0030160">
    <property type="term" value="F:synaptic receptor adaptor activity"/>
    <property type="evidence" value="ECO:0007669"/>
    <property type="project" value="TreeGrafter"/>
</dbReference>
<feature type="compositionally biased region" description="Polar residues" evidence="2">
    <location>
        <begin position="1005"/>
        <end position="1014"/>
    </location>
</feature>
<evidence type="ECO:0000313" key="3">
    <source>
        <dbReference type="EMBL" id="VDO03139.1"/>
    </source>
</evidence>
<feature type="region of interest" description="Disordered" evidence="2">
    <location>
        <begin position="926"/>
        <end position="1031"/>
    </location>
</feature>
<protein>
    <submittedName>
        <fullName evidence="5">ANK_REP_REGION domain-containing protein</fullName>
    </submittedName>
</protein>
<feature type="repeat" description="ANK" evidence="1">
    <location>
        <begin position="273"/>
        <end position="305"/>
    </location>
</feature>
<reference evidence="5" key="1">
    <citation type="submission" date="2016-04" db="UniProtKB">
        <authorList>
            <consortium name="WormBaseParasite"/>
        </authorList>
    </citation>
    <scope>IDENTIFICATION</scope>
</reference>
<dbReference type="PANTHER" id="PTHR24135">
    <property type="entry name" value="SH3 AND MULTIPLE ANKYRIN REPEAT DOMAINS PROTEIN"/>
    <property type="match status" value="1"/>
</dbReference>
<dbReference type="SUPFAM" id="SSF48403">
    <property type="entry name" value="Ankyrin repeat"/>
    <property type="match status" value="1"/>
</dbReference>
<dbReference type="SMART" id="SM00248">
    <property type="entry name" value="ANK"/>
    <property type="match status" value="6"/>
</dbReference>
<dbReference type="PROSITE" id="PS50297">
    <property type="entry name" value="ANK_REP_REGION"/>
    <property type="match status" value="2"/>
</dbReference>
<organism evidence="5">
    <name type="scientific">Rodentolepis nana</name>
    <name type="common">Dwarf tapeworm</name>
    <name type="synonym">Hymenolepis nana</name>
    <dbReference type="NCBI Taxonomy" id="102285"/>
    <lineage>
        <taxon>Eukaryota</taxon>
        <taxon>Metazoa</taxon>
        <taxon>Spiralia</taxon>
        <taxon>Lophotrochozoa</taxon>
        <taxon>Platyhelminthes</taxon>
        <taxon>Cestoda</taxon>
        <taxon>Eucestoda</taxon>
        <taxon>Cyclophyllidea</taxon>
        <taxon>Hymenolepididae</taxon>
        <taxon>Rodentolepis</taxon>
    </lineage>
</organism>
<dbReference type="OrthoDB" id="445896at2759"/>
<dbReference type="SUPFAM" id="SSF50156">
    <property type="entry name" value="PDZ domain-like"/>
    <property type="match status" value="1"/>
</dbReference>
<dbReference type="PANTHER" id="PTHR24135:SF28">
    <property type="entry name" value="LD13733P"/>
    <property type="match status" value="1"/>
</dbReference>
<dbReference type="Pfam" id="PF12796">
    <property type="entry name" value="Ank_2"/>
    <property type="match status" value="1"/>
</dbReference>
<dbReference type="InterPro" id="IPR036034">
    <property type="entry name" value="PDZ_sf"/>
</dbReference>
<dbReference type="PRINTS" id="PR01415">
    <property type="entry name" value="ANKYRIN"/>
</dbReference>
<feature type="compositionally biased region" description="Polar residues" evidence="2">
    <location>
        <begin position="955"/>
        <end position="970"/>
    </location>
</feature>
<dbReference type="InterPro" id="IPR002110">
    <property type="entry name" value="Ankyrin_rpt"/>
</dbReference>
<dbReference type="GO" id="GO:0035255">
    <property type="term" value="F:ionotropic glutamate receptor binding"/>
    <property type="evidence" value="ECO:0007669"/>
    <property type="project" value="TreeGrafter"/>
</dbReference>
<reference evidence="3 4" key="2">
    <citation type="submission" date="2018-11" db="EMBL/GenBank/DDBJ databases">
        <authorList>
            <consortium name="Pathogen Informatics"/>
        </authorList>
    </citation>
    <scope>NUCLEOTIDE SEQUENCE [LARGE SCALE GENOMIC DNA]</scope>
</reference>
<proteinExistence type="predicted"/>
<gene>
    <name evidence="3" type="ORF">HNAJ_LOCUS7279</name>
</gene>
<name>A0A158QHE4_RODNA</name>
<evidence type="ECO:0000256" key="1">
    <source>
        <dbReference type="PROSITE-ProRule" id="PRU00023"/>
    </source>
</evidence>
<feature type="compositionally biased region" description="Low complexity" evidence="2">
    <location>
        <begin position="489"/>
        <end position="504"/>
    </location>
</feature>
<dbReference type="Gene3D" id="2.30.42.10">
    <property type="match status" value="1"/>
</dbReference>
<feature type="region of interest" description="Disordered" evidence="2">
    <location>
        <begin position="1061"/>
        <end position="1195"/>
    </location>
</feature>
<feature type="region of interest" description="Disordered" evidence="2">
    <location>
        <begin position="461"/>
        <end position="561"/>
    </location>
</feature>
<dbReference type="EMBL" id="UZAE01012028">
    <property type="protein sequence ID" value="VDO03139.1"/>
    <property type="molecule type" value="Genomic_DNA"/>
</dbReference>
<feature type="repeat" description="ANK" evidence="1">
    <location>
        <begin position="347"/>
        <end position="379"/>
    </location>
</feature>
<feature type="region of interest" description="Disordered" evidence="2">
    <location>
        <begin position="1"/>
        <end position="27"/>
    </location>
</feature>
<dbReference type="InterPro" id="IPR036770">
    <property type="entry name" value="Ankyrin_rpt-contain_sf"/>
</dbReference>
<evidence type="ECO:0000313" key="4">
    <source>
        <dbReference type="Proteomes" id="UP000278807"/>
    </source>
</evidence>
<dbReference type="InterPro" id="IPR051569">
    <property type="entry name" value="SHANK"/>
</dbReference>
<feature type="repeat" description="ANK" evidence="1">
    <location>
        <begin position="206"/>
        <end position="238"/>
    </location>
</feature>
<dbReference type="Gene3D" id="1.25.40.20">
    <property type="entry name" value="Ankyrin repeat-containing domain"/>
    <property type="match status" value="2"/>
</dbReference>
<dbReference type="PROSITE" id="PS50088">
    <property type="entry name" value="ANK_REPEAT"/>
    <property type="match status" value="3"/>
</dbReference>
<sequence>MKKFINSQSSDTDSGRFSGGATSSDSSFRVQDINSNILIKISITPLSKQVYASISPKALVNHVKQKLIDDFGSQINDSINCGLFVPPANGRNGKFLEEDRPISAYITDDSSSNLEFTHKKRLCLYPPLNLPCGEKSKNLFQSFLRAVARGDIKKVEKYLSKDFDPNFICPKTEESPLSVAVGRPRPMEMIKVLIAGGAHKDYRTRNGVTPLHKAAAIGNFEAVKALLDFGQSPNTLDSNGLTPLYYNILGDVDTRICHRLLYEHAQIEIYDTDGKQEIHQAALLGRTDQINLLIMYGADVNARSLPRPQLDPPGLPALPTRSTNKANNQWCQNNGVQTQLHRIIGCGRETPLHFTAITGQCATARRLLYWGADRTLTNDEGRTPLEEALKRGNTEVAEIIRNFRGDAGGSAREIGGSENSICGPFLPAPTYNQKRKPMSAPLQVFPLDNYVTLTDLGVERRGPSRSVTMPFPASPSRQPNGIASPSTKRQLSPSPSTSPLPLGRLRSRACSEGDLMRSLGEEDRDSTDKRDSDALGHKRIVQSSRDNRNPRRVRRQKLSRGFTEILNSTDCSSSSTHTRRRLRSWKSSNTLNEESNLYDDEGKMTDLVPAMATRRPVCQITNSTPGDSSAMPLSRFLTAPAATRSPERPWSSQHTSSTAPHLARGDFFVEINLYLSSSVSATSGRDGAPIPTNPFAISNNITTAANTASSRPVSPNHRETHYFPRSPVMSPDRSGACSPNRRTICDNSEGGLTWTVVLHKAYLPEGPRVPTLGLSLRTVQNVSAVQRFIPTPAKPSLQLIKSVKPGSPAFHAGLQEGDYVIKATYHELVKGTMLMKRVFQHKIDRFFSIFSPINHVDVTRACHAEVVQLLDTLKSNSVVLQMTRPSGAVPDPGRKSHYTVSRNATIGVGDGPAKPTVQRSVSMAGRMSRHNNGPAPYSPMLPMYAPPRSRCVSPGDSSVSSTDEPFSSQSGGHGSPRMASPRSGNSREPIPRIHTAADYRIRNKFPNSRYTETTRGGGGDGGDGRGIFRQIPKSHTVNSFTEDIGVDTSSLNTYVGGTSIMGSSARQGSQSCYSSSTMSGRPIHSVPQPPLRFLPHYSSPKRRGPESSSAHRRRNRSCRTCTNNSRPLSMNGGPREDDFRTVKRAPHLEDRSPSGYPRSFSAMSADTPPTTSQGAGSSSFDPNDLILPPPKEFCC</sequence>